<sequence length="349" mass="39869">MGMREQSIFRSRYHKFGKISRAMVARALLLAHAGIVIWLTTRQLDDKRYYGILAIAVPLFIMETSAVLYFRQGLEWKRFCPAFIAYFASIVPGFWFQRLNSLGHYGNNVTSFCNRGPKTDDDQMGVSNTGRDDNKSTQINLGFFFTRPDIGASCSDVISMEEESMLILIIVCRWLMPRGHLNRNGLSQLLLMYLGICADIIDFSEYFENGRGTDNKTFVYTLLCVWTWCLMQFTLVVTSASQTQGTKTDGLKIDLSDIFSLMMVLFMQDGPFFVIRTIIIIRRKMLDFKILFYYCKNILTLILAIYRLLVLCSCVSFDGDDLVIETVDIQCQPPLTSPSGKGKKGRTRV</sequence>
<proteinExistence type="predicted"/>
<protein>
    <recommendedName>
        <fullName evidence="4">Transmembrane protein 26</fullName>
    </recommendedName>
</protein>
<gene>
    <name evidence="2" type="ORF">CHS0354_009569</name>
</gene>
<feature type="transmembrane region" description="Helical" evidence="1">
    <location>
        <begin position="21"/>
        <end position="39"/>
    </location>
</feature>
<feature type="transmembrane region" description="Helical" evidence="1">
    <location>
        <begin position="79"/>
        <end position="96"/>
    </location>
</feature>
<keyword evidence="3" id="KW-1185">Reference proteome</keyword>
<evidence type="ECO:0000313" key="3">
    <source>
        <dbReference type="Proteomes" id="UP001195483"/>
    </source>
</evidence>
<reference evidence="2" key="3">
    <citation type="submission" date="2023-05" db="EMBL/GenBank/DDBJ databases">
        <authorList>
            <person name="Smith C.H."/>
        </authorList>
    </citation>
    <scope>NUCLEOTIDE SEQUENCE</scope>
    <source>
        <strain evidence="2">CHS0354</strain>
        <tissue evidence="2">Mantle</tissue>
    </source>
</reference>
<dbReference type="EMBL" id="JAEAOA010000613">
    <property type="protein sequence ID" value="KAK3595608.1"/>
    <property type="molecule type" value="Genomic_DNA"/>
</dbReference>
<organism evidence="2 3">
    <name type="scientific">Potamilus streckersoni</name>
    <dbReference type="NCBI Taxonomy" id="2493646"/>
    <lineage>
        <taxon>Eukaryota</taxon>
        <taxon>Metazoa</taxon>
        <taxon>Spiralia</taxon>
        <taxon>Lophotrochozoa</taxon>
        <taxon>Mollusca</taxon>
        <taxon>Bivalvia</taxon>
        <taxon>Autobranchia</taxon>
        <taxon>Heteroconchia</taxon>
        <taxon>Palaeoheterodonta</taxon>
        <taxon>Unionida</taxon>
        <taxon>Unionoidea</taxon>
        <taxon>Unionidae</taxon>
        <taxon>Ambleminae</taxon>
        <taxon>Lampsilini</taxon>
        <taxon>Potamilus</taxon>
    </lineage>
</organism>
<keyword evidence="1" id="KW-0812">Transmembrane</keyword>
<feature type="transmembrane region" description="Helical" evidence="1">
    <location>
        <begin position="51"/>
        <end position="70"/>
    </location>
</feature>
<reference evidence="2" key="1">
    <citation type="journal article" date="2021" name="Genome Biol. Evol.">
        <title>A High-Quality Reference Genome for a Parasitic Bivalve with Doubly Uniparental Inheritance (Bivalvia: Unionida).</title>
        <authorList>
            <person name="Smith C.H."/>
        </authorList>
    </citation>
    <scope>NUCLEOTIDE SEQUENCE</scope>
    <source>
        <strain evidence="2">CHS0354</strain>
    </source>
</reference>
<feature type="transmembrane region" description="Helical" evidence="1">
    <location>
        <begin position="218"/>
        <end position="238"/>
    </location>
</feature>
<evidence type="ECO:0008006" key="4">
    <source>
        <dbReference type="Google" id="ProtNLM"/>
    </source>
</evidence>
<dbReference type="InterPro" id="IPR019169">
    <property type="entry name" value="Transmembrane_26"/>
</dbReference>
<dbReference type="Proteomes" id="UP001195483">
    <property type="component" value="Unassembled WGS sequence"/>
</dbReference>
<evidence type="ECO:0000256" key="1">
    <source>
        <dbReference type="SAM" id="Phobius"/>
    </source>
</evidence>
<dbReference type="PANTHER" id="PTHR22168:SF3">
    <property type="entry name" value="TRANSMEMBRANE PROTEIN 26"/>
    <property type="match status" value="1"/>
</dbReference>
<accession>A0AAE0SPL7</accession>
<feature type="transmembrane region" description="Helical" evidence="1">
    <location>
        <begin position="291"/>
        <end position="309"/>
    </location>
</feature>
<name>A0AAE0SPL7_9BIVA</name>
<evidence type="ECO:0000313" key="2">
    <source>
        <dbReference type="EMBL" id="KAK3595608.1"/>
    </source>
</evidence>
<feature type="transmembrane region" description="Helical" evidence="1">
    <location>
        <begin position="258"/>
        <end position="279"/>
    </location>
</feature>
<dbReference type="AlphaFoldDB" id="A0AAE0SPL7"/>
<dbReference type="PANTHER" id="PTHR22168">
    <property type="entry name" value="TMEM26 PROTEIN"/>
    <property type="match status" value="1"/>
</dbReference>
<keyword evidence="1" id="KW-1133">Transmembrane helix</keyword>
<comment type="caution">
    <text evidence="2">The sequence shown here is derived from an EMBL/GenBank/DDBJ whole genome shotgun (WGS) entry which is preliminary data.</text>
</comment>
<dbReference type="Pfam" id="PF09772">
    <property type="entry name" value="Tmem26"/>
    <property type="match status" value="1"/>
</dbReference>
<reference evidence="2" key="2">
    <citation type="journal article" date="2021" name="Genome Biol. Evol.">
        <title>Developing a high-quality reference genome for a parasitic bivalve with doubly uniparental inheritance (Bivalvia: Unionida).</title>
        <authorList>
            <person name="Smith C.H."/>
        </authorList>
    </citation>
    <scope>NUCLEOTIDE SEQUENCE</scope>
    <source>
        <strain evidence="2">CHS0354</strain>
        <tissue evidence="2">Mantle</tissue>
    </source>
</reference>
<feature type="transmembrane region" description="Helical" evidence="1">
    <location>
        <begin position="185"/>
        <end position="206"/>
    </location>
</feature>
<keyword evidence="1" id="KW-0472">Membrane</keyword>